<feature type="transmembrane region" description="Helical" evidence="1">
    <location>
        <begin position="379"/>
        <end position="403"/>
    </location>
</feature>
<keyword evidence="1" id="KW-0472">Membrane</keyword>
<feature type="transmembrane region" description="Helical" evidence="1">
    <location>
        <begin position="102"/>
        <end position="126"/>
    </location>
</feature>
<feature type="transmembrane region" description="Helical" evidence="1">
    <location>
        <begin position="232"/>
        <end position="263"/>
    </location>
</feature>
<dbReference type="AlphaFoldDB" id="A0A1F5NKH3"/>
<reference evidence="2 3" key="1">
    <citation type="journal article" date="2016" name="Nat. Commun.">
        <title>Thousands of microbial genomes shed light on interconnected biogeochemical processes in an aquifer system.</title>
        <authorList>
            <person name="Anantharaman K."/>
            <person name="Brown C.T."/>
            <person name="Hug L.A."/>
            <person name="Sharon I."/>
            <person name="Castelle C.J."/>
            <person name="Probst A.J."/>
            <person name="Thomas B.C."/>
            <person name="Singh A."/>
            <person name="Wilkins M.J."/>
            <person name="Karaoz U."/>
            <person name="Brodie E.L."/>
            <person name="Williams K.H."/>
            <person name="Hubbard S.S."/>
            <person name="Banfield J.F."/>
        </authorList>
    </citation>
    <scope>NUCLEOTIDE SEQUENCE [LARGE SCALE GENOMIC DNA]</scope>
</reference>
<keyword evidence="1" id="KW-1133">Transmembrane helix</keyword>
<evidence type="ECO:0000256" key="1">
    <source>
        <dbReference type="SAM" id="Phobius"/>
    </source>
</evidence>
<sequence length="686" mass="79805">MKYLFEKLASINRYGLVIPGIALATVVYYQFAYFVFIYTNAQAHRIVPDFFDFTQMVFLPEPYETIGYFLGFLIIPFLGLLTASLFNFLVDKNYIRREFVQKWPIALVVCALAFLSYKIALHLLWFDVWHETEPPGDLKLQLMLLSSMGIGLLLYWRSFDISRLFAWAEKLPWGKIRPILFLFLALLLLSPNFPFDYHHYTDQIAPANDLLHSKQFLNRDGTYSHYGLLNTYFWYALFSFVPISYQAASLAVMLAAVAWFFAWYFIFRNWLKSEAIAALATLVMIVFFTVPKLEFDSIYGAPSATPFHQLGFLVVALLWLRFALQSQSIRTVNLILMSTAVAAFWYVDTGLYVVASTLGVFAFWNFFSDGPLARRIKDFLWIAVKLVLMICGLVAAYSVWQFFRFGAWPDWPLLYFPALVYQSGYMMVPLPSYGFYLVFIFIFLVSLGYLLWKAYRESEKLPELVFPLFLTLFGVLQMLYYITRSHTTNLAPRVSFFLVAIIAWWWTLLKNDRETKRNIYVAFSSVLAGILIFVALAGAYKFRNAFSSRNYNIAGNYRSEFVGRADVYGGNADILEDIAILKSDYNSIERPAVFHWWDSKIFIDLEKTNHLPIFLFQSILLKSEVDPIVAKIREDKPQYVFIARKDVPAVYGFEVFFDKLDYFYDGIKDLYIVDRQLKTMNVLKLK</sequence>
<feature type="transmembrane region" description="Helical" evidence="1">
    <location>
        <begin position="275"/>
        <end position="293"/>
    </location>
</feature>
<proteinExistence type="predicted"/>
<feature type="transmembrane region" description="Helical" evidence="1">
    <location>
        <begin position="12"/>
        <end position="31"/>
    </location>
</feature>
<feature type="transmembrane region" description="Helical" evidence="1">
    <location>
        <begin position="176"/>
        <end position="193"/>
    </location>
</feature>
<feature type="transmembrane region" description="Helical" evidence="1">
    <location>
        <begin position="464"/>
        <end position="483"/>
    </location>
</feature>
<name>A0A1F5NKH3_9BACT</name>
<organism evidence="2 3">
    <name type="scientific">Candidatus Doudnabacteria bacterium RIFCSPHIGHO2_01_FULL_46_14</name>
    <dbReference type="NCBI Taxonomy" id="1817824"/>
    <lineage>
        <taxon>Bacteria</taxon>
        <taxon>Candidatus Doudnaibacteriota</taxon>
    </lineage>
</organism>
<feature type="transmembrane region" description="Helical" evidence="1">
    <location>
        <begin position="66"/>
        <end position="90"/>
    </location>
</feature>
<dbReference type="Proteomes" id="UP000176864">
    <property type="component" value="Unassembled WGS sequence"/>
</dbReference>
<feature type="transmembrane region" description="Helical" evidence="1">
    <location>
        <begin position="489"/>
        <end position="507"/>
    </location>
</feature>
<dbReference type="EMBL" id="MFEK01000014">
    <property type="protein sequence ID" value="OGE78145.1"/>
    <property type="molecule type" value="Genomic_DNA"/>
</dbReference>
<feature type="transmembrane region" description="Helical" evidence="1">
    <location>
        <begin position="327"/>
        <end position="345"/>
    </location>
</feature>
<gene>
    <name evidence="2" type="ORF">A2751_03210</name>
</gene>
<feature type="transmembrane region" description="Helical" evidence="1">
    <location>
        <begin position="433"/>
        <end position="452"/>
    </location>
</feature>
<comment type="caution">
    <text evidence="2">The sequence shown here is derived from an EMBL/GenBank/DDBJ whole genome shotgun (WGS) entry which is preliminary data.</text>
</comment>
<evidence type="ECO:0000313" key="2">
    <source>
        <dbReference type="EMBL" id="OGE78145.1"/>
    </source>
</evidence>
<feature type="transmembrane region" description="Helical" evidence="1">
    <location>
        <begin position="138"/>
        <end position="156"/>
    </location>
</feature>
<accession>A0A1F5NKH3</accession>
<feature type="transmembrane region" description="Helical" evidence="1">
    <location>
        <begin position="299"/>
        <end position="320"/>
    </location>
</feature>
<dbReference type="STRING" id="1817824.A2751_03210"/>
<feature type="transmembrane region" description="Helical" evidence="1">
    <location>
        <begin position="519"/>
        <end position="540"/>
    </location>
</feature>
<evidence type="ECO:0008006" key="4">
    <source>
        <dbReference type="Google" id="ProtNLM"/>
    </source>
</evidence>
<evidence type="ECO:0000313" key="3">
    <source>
        <dbReference type="Proteomes" id="UP000176864"/>
    </source>
</evidence>
<protein>
    <recommendedName>
        <fullName evidence="4">Glycosyltransferase RgtA/B/C/D-like domain-containing protein</fullName>
    </recommendedName>
</protein>
<keyword evidence="1" id="KW-0812">Transmembrane</keyword>
<feature type="transmembrane region" description="Helical" evidence="1">
    <location>
        <begin position="351"/>
        <end position="367"/>
    </location>
</feature>